<keyword evidence="7" id="KW-1185">Reference proteome</keyword>
<feature type="transmembrane region" description="Helical" evidence="5">
    <location>
        <begin position="49"/>
        <end position="67"/>
    </location>
</feature>
<accession>A0A0M9VSI0</accession>
<feature type="transmembrane region" description="Helical" evidence="5">
    <location>
        <begin position="20"/>
        <end position="37"/>
    </location>
</feature>
<feature type="transmembrane region" description="Helical" evidence="5">
    <location>
        <begin position="288"/>
        <end position="309"/>
    </location>
</feature>
<feature type="transmembrane region" description="Helical" evidence="5">
    <location>
        <begin position="129"/>
        <end position="149"/>
    </location>
</feature>
<dbReference type="PANTHER" id="PTHR23502">
    <property type="entry name" value="MAJOR FACILITATOR SUPERFAMILY"/>
    <property type="match status" value="1"/>
</dbReference>
<dbReference type="EMBL" id="LGSR01000022">
    <property type="protein sequence ID" value="KOS17709.1"/>
    <property type="molecule type" value="Genomic_DNA"/>
</dbReference>
<gene>
    <name evidence="6" type="ORF">ESCO_003344</name>
</gene>
<dbReference type="STRING" id="150374.A0A0M9VSI0"/>
<feature type="transmembrane region" description="Helical" evidence="5">
    <location>
        <begin position="73"/>
        <end position="92"/>
    </location>
</feature>
<dbReference type="InterPro" id="IPR036259">
    <property type="entry name" value="MFS_trans_sf"/>
</dbReference>
<dbReference type="OrthoDB" id="2585655at2759"/>
<name>A0A0M9VSI0_ESCWE</name>
<reference evidence="6 7" key="1">
    <citation type="submission" date="2015-07" db="EMBL/GenBank/DDBJ databases">
        <title>The genome of the fungus Escovopsis weberi, a specialized disease agent of ant agriculture.</title>
        <authorList>
            <person name="de Man T.J."/>
            <person name="Stajich J.E."/>
            <person name="Kubicek C.P."/>
            <person name="Chenthamara K."/>
            <person name="Atanasova L."/>
            <person name="Druzhinina I.S."/>
            <person name="Birnbaum S."/>
            <person name="Barribeau S.M."/>
            <person name="Teiling C."/>
            <person name="Suen G."/>
            <person name="Currie C."/>
            <person name="Gerardo N.M."/>
        </authorList>
    </citation>
    <scope>NUCLEOTIDE SEQUENCE [LARGE SCALE GENOMIC DNA]</scope>
</reference>
<evidence type="ECO:0000256" key="5">
    <source>
        <dbReference type="SAM" id="Phobius"/>
    </source>
</evidence>
<dbReference type="SUPFAM" id="SSF103473">
    <property type="entry name" value="MFS general substrate transporter"/>
    <property type="match status" value="1"/>
</dbReference>
<dbReference type="GO" id="GO:0022857">
    <property type="term" value="F:transmembrane transporter activity"/>
    <property type="evidence" value="ECO:0007669"/>
    <property type="project" value="InterPro"/>
</dbReference>
<evidence type="ECO:0000313" key="6">
    <source>
        <dbReference type="EMBL" id="KOS17709.1"/>
    </source>
</evidence>
<dbReference type="Proteomes" id="UP000053831">
    <property type="component" value="Unassembled WGS sequence"/>
</dbReference>
<feature type="transmembrane region" description="Helical" evidence="5">
    <location>
        <begin position="104"/>
        <end position="123"/>
    </location>
</feature>
<sequence length="392" mass="42693">MAEASGGIIRDFGVTPTQCGYLVSYQLLLLGIGNLFWVPLSLKIGKRPVCVVSSALFFATSIWSAVAKSYGSLLASRIVGGFAASVVEVIGPAVDRLFTLTHRFMIGGGSALGGVFAGLVIHGTDNWRWIFWMCTILTGVCFLFLTLFYQETNFIRPAEAEGGDKAIVDQASFRSPYSLRQALTLFAWYDRSTSIWVYFFRPLPLLLYPAVLWATVCYGVVLGWVVFQISSNAVLFAEIYNFSPFGIGNLYIANVVGAFVGCLYSGPFNDWFCATITKRKTGMFQPEYRLYLMIPLFFLGPVGLLMWGVGLQNRVSWAVPAVGSGISYAVLCMNPNISLTYIIDGYRPVAGEAFTSLTAAKNAVAFGLSFAVFPWINRSGLAHVGAPLGGVV</sequence>
<evidence type="ECO:0000256" key="4">
    <source>
        <dbReference type="ARBA" id="ARBA00023136"/>
    </source>
</evidence>
<dbReference type="AlphaFoldDB" id="A0A0M9VSI0"/>
<proteinExistence type="predicted"/>
<dbReference type="Gene3D" id="1.20.1250.20">
    <property type="entry name" value="MFS general substrate transporter like domains"/>
    <property type="match status" value="1"/>
</dbReference>
<evidence type="ECO:0000256" key="1">
    <source>
        <dbReference type="ARBA" id="ARBA00004141"/>
    </source>
</evidence>
<comment type="caution">
    <text evidence="6">The sequence shown here is derived from an EMBL/GenBank/DDBJ whole genome shotgun (WGS) entry which is preliminary data.</text>
</comment>
<dbReference type="InterPro" id="IPR011701">
    <property type="entry name" value="MFS"/>
</dbReference>
<evidence type="ECO:0000313" key="7">
    <source>
        <dbReference type="Proteomes" id="UP000053831"/>
    </source>
</evidence>
<dbReference type="PANTHER" id="PTHR23502:SF34">
    <property type="entry name" value="PROTEIN HOL1"/>
    <property type="match status" value="1"/>
</dbReference>
<dbReference type="GO" id="GO:0005886">
    <property type="term" value="C:plasma membrane"/>
    <property type="evidence" value="ECO:0007669"/>
    <property type="project" value="TreeGrafter"/>
</dbReference>
<protein>
    <submittedName>
        <fullName evidence="6">Putative MFS-type transporter</fullName>
    </submittedName>
</protein>
<keyword evidence="3 5" id="KW-1133">Transmembrane helix</keyword>
<feature type="transmembrane region" description="Helical" evidence="5">
    <location>
        <begin position="247"/>
        <end position="267"/>
    </location>
</feature>
<feature type="transmembrane region" description="Helical" evidence="5">
    <location>
        <begin position="315"/>
        <end position="333"/>
    </location>
</feature>
<organism evidence="6 7">
    <name type="scientific">Escovopsis weberi</name>
    <dbReference type="NCBI Taxonomy" id="150374"/>
    <lineage>
        <taxon>Eukaryota</taxon>
        <taxon>Fungi</taxon>
        <taxon>Dikarya</taxon>
        <taxon>Ascomycota</taxon>
        <taxon>Pezizomycotina</taxon>
        <taxon>Sordariomycetes</taxon>
        <taxon>Hypocreomycetidae</taxon>
        <taxon>Hypocreales</taxon>
        <taxon>Hypocreaceae</taxon>
        <taxon>Escovopsis</taxon>
    </lineage>
</organism>
<comment type="subcellular location">
    <subcellularLocation>
        <location evidence="1">Membrane</location>
        <topology evidence="1">Multi-pass membrane protein</topology>
    </subcellularLocation>
</comment>
<keyword evidence="4 5" id="KW-0472">Membrane</keyword>
<dbReference type="Pfam" id="PF07690">
    <property type="entry name" value="MFS_1"/>
    <property type="match status" value="1"/>
</dbReference>
<evidence type="ECO:0000256" key="3">
    <source>
        <dbReference type="ARBA" id="ARBA00022989"/>
    </source>
</evidence>
<evidence type="ECO:0000256" key="2">
    <source>
        <dbReference type="ARBA" id="ARBA00022692"/>
    </source>
</evidence>
<keyword evidence="2 5" id="KW-0812">Transmembrane</keyword>
<feature type="transmembrane region" description="Helical" evidence="5">
    <location>
        <begin position="205"/>
        <end position="227"/>
    </location>
</feature>